<gene>
    <name evidence="1" type="ORF">OWV82_016232</name>
</gene>
<reference evidence="1 2" key="1">
    <citation type="journal article" date="2023" name="Science">
        <title>Complex scaffold remodeling in plant triterpene biosynthesis.</title>
        <authorList>
            <person name="De La Pena R."/>
            <person name="Hodgson H."/>
            <person name="Liu J.C."/>
            <person name="Stephenson M.J."/>
            <person name="Martin A.C."/>
            <person name="Owen C."/>
            <person name="Harkess A."/>
            <person name="Leebens-Mack J."/>
            <person name="Jimenez L.E."/>
            <person name="Osbourn A."/>
            <person name="Sattely E.S."/>
        </authorList>
    </citation>
    <scope>NUCLEOTIDE SEQUENCE [LARGE SCALE GENOMIC DNA]</scope>
    <source>
        <strain evidence="2">cv. JPN11</strain>
        <tissue evidence="1">Leaf</tissue>
    </source>
</reference>
<name>A0ACC1XFX6_MELAZ</name>
<comment type="caution">
    <text evidence="1">The sequence shown here is derived from an EMBL/GenBank/DDBJ whole genome shotgun (WGS) entry which is preliminary data.</text>
</comment>
<proteinExistence type="predicted"/>
<evidence type="ECO:0000313" key="1">
    <source>
        <dbReference type="EMBL" id="KAJ4709996.1"/>
    </source>
</evidence>
<accession>A0ACC1XFX6</accession>
<dbReference type="EMBL" id="CM051402">
    <property type="protein sequence ID" value="KAJ4709996.1"/>
    <property type="molecule type" value="Genomic_DNA"/>
</dbReference>
<evidence type="ECO:0000313" key="2">
    <source>
        <dbReference type="Proteomes" id="UP001164539"/>
    </source>
</evidence>
<protein>
    <submittedName>
        <fullName evidence="1">MLP protein</fullName>
    </submittedName>
</protein>
<sequence length="67" mass="7135">MSSLTGEVSANVEVQAPAAMIHEFLSSKLNQVPNACPEEVQAADLLEGEWGKAGSVICWHHTNDGKT</sequence>
<organism evidence="1 2">
    <name type="scientific">Melia azedarach</name>
    <name type="common">Chinaberry tree</name>
    <dbReference type="NCBI Taxonomy" id="155640"/>
    <lineage>
        <taxon>Eukaryota</taxon>
        <taxon>Viridiplantae</taxon>
        <taxon>Streptophyta</taxon>
        <taxon>Embryophyta</taxon>
        <taxon>Tracheophyta</taxon>
        <taxon>Spermatophyta</taxon>
        <taxon>Magnoliopsida</taxon>
        <taxon>eudicotyledons</taxon>
        <taxon>Gunneridae</taxon>
        <taxon>Pentapetalae</taxon>
        <taxon>rosids</taxon>
        <taxon>malvids</taxon>
        <taxon>Sapindales</taxon>
        <taxon>Meliaceae</taxon>
        <taxon>Melia</taxon>
    </lineage>
</organism>
<dbReference type="Proteomes" id="UP001164539">
    <property type="component" value="Chromosome 9"/>
</dbReference>
<keyword evidence="2" id="KW-1185">Reference proteome</keyword>